<dbReference type="Proteomes" id="UP000606008">
    <property type="component" value="Unassembled WGS sequence"/>
</dbReference>
<protein>
    <submittedName>
        <fullName evidence="2">Uncharacterized protein</fullName>
    </submittedName>
</protein>
<feature type="chain" id="PRO_5045892810" evidence="1">
    <location>
        <begin position="30"/>
        <end position="591"/>
    </location>
</feature>
<name>A0ABX0QLI4_9BACT</name>
<feature type="signal peptide" evidence="1">
    <location>
        <begin position="1"/>
        <end position="29"/>
    </location>
</feature>
<evidence type="ECO:0000313" key="3">
    <source>
        <dbReference type="Proteomes" id="UP000606008"/>
    </source>
</evidence>
<reference evidence="3" key="2">
    <citation type="submission" date="2023-07" db="EMBL/GenBank/DDBJ databases">
        <authorList>
            <person name="Jung D.-H."/>
        </authorList>
    </citation>
    <scope>NUCLEOTIDE SEQUENCE [LARGE SCALE GENOMIC DNA]</scope>
    <source>
        <strain evidence="3">JA-25</strain>
    </source>
</reference>
<keyword evidence="3" id="KW-1185">Reference proteome</keyword>
<proteinExistence type="predicted"/>
<evidence type="ECO:0000256" key="1">
    <source>
        <dbReference type="SAM" id="SignalP"/>
    </source>
</evidence>
<dbReference type="EMBL" id="WAEL01000006">
    <property type="protein sequence ID" value="NID12015.1"/>
    <property type="molecule type" value="Genomic_DNA"/>
</dbReference>
<dbReference type="RefSeq" id="WP_166692889.1">
    <property type="nucleotide sequence ID" value="NZ_WAEL01000006.1"/>
</dbReference>
<sequence length="591" mass="65856">MSPLSRALFLKQCIAYGTLIGLAPYATFAAPISAADDFYKRIVDANGKEVDKLIDALTPEITNVRRRLGFDMANLAAAYCEPTSGYYQKNTLVPYMEKIVRALIQAQHEDGTLDLGNLASPPDTAFILEPLCAGATILSSNSSPALSNVKASLRQFITKAGEAMRTGGIHTPNHRWVVSGALAKINALYPNPGYVKRIDEWLSEGVYCDSEGNYLERSMIYSEVIDRSLITMASLLKRPKLLEPVRRNLNLVYYHTEPNGDLVSFDSRRQDQYQTINLLNHHYFQDYMYMAIQDKNPEFAAMAAFIASMPHFDELVLKDLLPYYLEEPLFKQAAPSPKSLPVTYEKFFKATNLVRIRRNETTTTLFGGTDFPLLIASGRANSPNIFAFRKGKAILNYLRLSTDFFSTGYFHSEGITKVGNKYVLQRTIEAPYYQPLPAQYKKPDGNYKHSPSTDGRFWNKMDFEHRPKSNINKLAVTVSVEEKNGTNTLAFSVTGITGVRVVIELCFNEGGRLTGVKKLDDGTDNYALESGTGEYKAGGDSINFGPGTFQHTKLTGLEGELYATHFGTLRTPGLHVYMTGLTPFTHTITIG</sequence>
<organism evidence="2 3">
    <name type="scientific">Fibrivirga algicola</name>
    <dbReference type="NCBI Taxonomy" id="2950420"/>
    <lineage>
        <taxon>Bacteria</taxon>
        <taxon>Pseudomonadati</taxon>
        <taxon>Bacteroidota</taxon>
        <taxon>Cytophagia</taxon>
        <taxon>Cytophagales</taxon>
        <taxon>Spirosomataceae</taxon>
        <taxon>Fibrivirga</taxon>
    </lineage>
</organism>
<reference evidence="3" key="1">
    <citation type="submission" date="2019-09" db="EMBL/GenBank/DDBJ databases">
        <authorList>
            <person name="Jung D.-H."/>
        </authorList>
    </citation>
    <scope>NUCLEOTIDE SEQUENCE [LARGE SCALE GENOMIC DNA]</scope>
    <source>
        <strain evidence="3">JA-25</strain>
    </source>
</reference>
<comment type="caution">
    <text evidence="2">The sequence shown here is derived from an EMBL/GenBank/DDBJ whole genome shotgun (WGS) entry which is preliminary data.</text>
</comment>
<keyword evidence="1" id="KW-0732">Signal</keyword>
<evidence type="ECO:0000313" key="2">
    <source>
        <dbReference type="EMBL" id="NID12015.1"/>
    </source>
</evidence>
<accession>A0ABX0QLI4</accession>
<gene>
    <name evidence="2" type="ORF">F7231_17720</name>
</gene>